<protein>
    <submittedName>
        <fullName evidence="1">Uncharacterized protein</fullName>
    </submittedName>
</protein>
<dbReference type="HOGENOM" id="CLU_3264288_0_0_6"/>
<reference evidence="2" key="1">
    <citation type="submission" date="2010-03" db="EMBL/GenBank/DDBJ databases">
        <title>Complete sequence of Mobiluncus curtisii ATCC 43063.</title>
        <authorList>
            <person name="Muzny D."/>
            <person name="Qin X."/>
            <person name="Deng J."/>
            <person name="Jiang H."/>
            <person name="Liu Y."/>
            <person name="Qu J."/>
            <person name="Song X.-Z."/>
            <person name="Zhang L."/>
            <person name="Thornton R."/>
            <person name="Coyle M."/>
            <person name="Francisco L."/>
            <person name="Jackson L."/>
            <person name="Javaid M."/>
            <person name="Korchina V."/>
            <person name="Kovar C."/>
            <person name="Mata R."/>
            <person name="Mathew T."/>
            <person name="Ngo R."/>
            <person name="Nguyen L."/>
            <person name="Nguyen N."/>
            <person name="Okwuonu G."/>
            <person name="Ongeri F."/>
            <person name="Pham C."/>
            <person name="Simmons D."/>
            <person name="Wilczek-Boney K."/>
            <person name="Hale W."/>
            <person name="Jakkamsetti A."/>
            <person name="Pham P."/>
            <person name="Ruth R."/>
            <person name="San Lucas F."/>
            <person name="Warren J."/>
            <person name="Zhang J."/>
            <person name="Zhao Z."/>
            <person name="Zhou C."/>
            <person name="Zhu D."/>
            <person name="Lee S."/>
            <person name="Bess C."/>
            <person name="Blankenburg K."/>
            <person name="Forbes L."/>
            <person name="Fu Q."/>
            <person name="Gubbala S."/>
            <person name="Hirani K."/>
            <person name="Jayaseelan J.C."/>
            <person name="Lara F."/>
            <person name="Munidasa M."/>
            <person name="Palculict T."/>
            <person name="Patil S."/>
            <person name="Pu L.-L."/>
            <person name="Saada N."/>
            <person name="Tang L."/>
            <person name="Weissenberger G."/>
            <person name="Zhu Y."/>
            <person name="Hemphill L."/>
            <person name="Shang Y."/>
            <person name="Youmans B."/>
            <person name="Ayvaz T."/>
            <person name="Ross M."/>
            <person name="Santibanez J."/>
            <person name="Aqrawi P."/>
            <person name="Gross S."/>
            <person name="Joshi V."/>
            <person name="Fowler G."/>
            <person name="Nazareth L."/>
            <person name="Reid J."/>
            <person name="Worley K."/>
            <person name="Petrosino J."/>
            <person name="Highlander S."/>
            <person name="Gibbs R."/>
            <person name="Gibbs R."/>
        </authorList>
    </citation>
    <scope>NUCLEOTIDE SEQUENCE [LARGE SCALE GENOMIC DNA]</scope>
    <source>
        <strain evidence="2">ATCC 19194</strain>
    </source>
</reference>
<gene>
    <name evidence="1" type="ORF">HMP0015_0505</name>
</gene>
<dbReference type="EMBL" id="ADMT01000079">
    <property type="protein sequence ID" value="EFF83978.1"/>
    <property type="molecule type" value="Genomic_DNA"/>
</dbReference>
<comment type="caution">
    <text evidence="1">The sequence shown here is derived from an EMBL/GenBank/DDBJ whole genome shotgun (WGS) entry which is preliminary data.</text>
</comment>
<dbReference type="Proteomes" id="UP000003085">
    <property type="component" value="Unassembled WGS sequence"/>
</dbReference>
<name>D4XLB3_ACIHA</name>
<accession>D4XLB3</accession>
<dbReference type="AlphaFoldDB" id="D4XLB3"/>
<evidence type="ECO:0000313" key="2">
    <source>
        <dbReference type="Proteomes" id="UP000003085"/>
    </source>
</evidence>
<evidence type="ECO:0000313" key="1">
    <source>
        <dbReference type="EMBL" id="EFF83978.1"/>
    </source>
</evidence>
<sequence length="41" mass="4957">MGATINEFRADKQALRNKQSRLKEIIMDHINYKYLIFIIFI</sequence>
<proteinExistence type="predicted"/>
<organism evidence="1 2">
    <name type="scientific">Acinetobacter haemolyticus ATCC 19194</name>
    <dbReference type="NCBI Taxonomy" id="707232"/>
    <lineage>
        <taxon>Bacteria</taxon>
        <taxon>Pseudomonadati</taxon>
        <taxon>Pseudomonadota</taxon>
        <taxon>Gammaproteobacteria</taxon>
        <taxon>Moraxellales</taxon>
        <taxon>Moraxellaceae</taxon>
        <taxon>Acinetobacter</taxon>
    </lineage>
</organism>